<feature type="domain" description="DUF6487" evidence="1">
    <location>
        <begin position="7"/>
        <end position="70"/>
    </location>
</feature>
<evidence type="ECO:0000313" key="3">
    <source>
        <dbReference type="Proteomes" id="UP001519293"/>
    </source>
</evidence>
<gene>
    <name evidence="2" type="ORF">J2Z40_003759</name>
</gene>
<dbReference type="Proteomes" id="UP001519293">
    <property type="component" value="Unassembled WGS sequence"/>
</dbReference>
<protein>
    <recommendedName>
        <fullName evidence="1">DUF6487 domain-containing protein</fullName>
    </recommendedName>
</protein>
<dbReference type="Pfam" id="PF20097">
    <property type="entry name" value="DUF6487"/>
    <property type="match status" value="1"/>
</dbReference>
<sequence length="72" mass="8288">MNAPVKCPNCKEEGKQGYIYSTHRISWSESGDSVFIDYGNEVLIDQSLFKISKTPAYRCEQCKLVIFSYDKK</sequence>
<dbReference type="EMBL" id="JAGIKZ010000037">
    <property type="protein sequence ID" value="MBP2243171.1"/>
    <property type="molecule type" value="Genomic_DNA"/>
</dbReference>
<keyword evidence="3" id="KW-1185">Reference proteome</keyword>
<proteinExistence type="predicted"/>
<accession>A0ABS4RJX7</accession>
<organism evidence="2 3">
    <name type="scientific">Cytobacillus eiseniae</name>
    <dbReference type="NCBI Taxonomy" id="762947"/>
    <lineage>
        <taxon>Bacteria</taxon>
        <taxon>Bacillati</taxon>
        <taxon>Bacillota</taxon>
        <taxon>Bacilli</taxon>
        <taxon>Bacillales</taxon>
        <taxon>Bacillaceae</taxon>
        <taxon>Cytobacillus</taxon>
    </lineage>
</organism>
<name>A0ABS4RJX7_9BACI</name>
<dbReference type="RefSeq" id="WP_066392043.1">
    <property type="nucleotide sequence ID" value="NZ_JAGIKZ010000037.1"/>
</dbReference>
<dbReference type="InterPro" id="IPR045504">
    <property type="entry name" value="DUF6487"/>
</dbReference>
<reference evidence="2 3" key="1">
    <citation type="submission" date="2021-03" db="EMBL/GenBank/DDBJ databases">
        <title>Genomic Encyclopedia of Type Strains, Phase IV (KMG-IV): sequencing the most valuable type-strain genomes for metagenomic binning, comparative biology and taxonomic classification.</title>
        <authorList>
            <person name="Goeker M."/>
        </authorList>
    </citation>
    <scope>NUCLEOTIDE SEQUENCE [LARGE SCALE GENOMIC DNA]</scope>
    <source>
        <strain evidence="2 3">DSM 26675</strain>
    </source>
</reference>
<evidence type="ECO:0000259" key="1">
    <source>
        <dbReference type="Pfam" id="PF20097"/>
    </source>
</evidence>
<comment type="caution">
    <text evidence="2">The sequence shown here is derived from an EMBL/GenBank/DDBJ whole genome shotgun (WGS) entry which is preliminary data.</text>
</comment>
<evidence type="ECO:0000313" key="2">
    <source>
        <dbReference type="EMBL" id="MBP2243171.1"/>
    </source>
</evidence>